<keyword evidence="4 10" id="KW-0862">Zinc</keyword>
<keyword evidence="5" id="KW-0539">Nucleus</keyword>
<dbReference type="Gene3D" id="4.10.1000.10">
    <property type="entry name" value="Zinc finger, CCCH-type"/>
    <property type="match status" value="2"/>
</dbReference>
<evidence type="ECO:0000256" key="2">
    <source>
        <dbReference type="ARBA" id="ARBA00022723"/>
    </source>
</evidence>
<evidence type="ECO:0000256" key="3">
    <source>
        <dbReference type="ARBA" id="ARBA00022771"/>
    </source>
</evidence>
<dbReference type="GO" id="GO:0008270">
    <property type="term" value="F:zinc ion binding"/>
    <property type="evidence" value="ECO:0007669"/>
    <property type="project" value="UniProtKB-KW"/>
</dbReference>
<dbReference type="InterPro" id="IPR008913">
    <property type="entry name" value="Znf_CHY"/>
</dbReference>
<evidence type="ECO:0000256" key="5">
    <source>
        <dbReference type="ARBA" id="ARBA00023242"/>
    </source>
</evidence>
<dbReference type="InterPro" id="IPR037274">
    <property type="entry name" value="Znf_CHY_sf"/>
</dbReference>
<feature type="region of interest" description="Disordered" evidence="11">
    <location>
        <begin position="247"/>
        <end position="297"/>
    </location>
</feature>
<feature type="zinc finger region" description="C3H1-type" evidence="10">
    <location>
        <begin position="215"/>
        <end position="242"/>
    </location>
</feature>
<evidence type="ECO:0000256" key="10">
    <source>
        <dbReference type="PROSITE-ProRule" id="PRU00723"/>
    </source>
</evidence>
<feature type="region of interest" description="Disordered" evidence="11">
    <location>
        <begin position="477"/>
        <end position="509"/>
    </location>
</feature>
<evidence type="ECO:0000313" key="15">
    <source>
        <dbReference type="EMBL" id="CEK79712.1"/>
    </source>
</evidence>
<feature type="compositionally biased region" description="Polar residues" evidence="11">
    <location>
        <begin position="287"/>
        <end position="297"/>
    </location>
</feature>
<evidence type="ECO:0000259" key="13">
    <source>
        <dbReference type="PROSITE" id="PS51266"/>
    </source>
</evidence>
<organism evidence="15">
    <name type="scientific">Arion vulgaris</name>
    <dbReference type="NCBI Taxonomy" id="1028688"/>
    <lineage>
        <taxon>Eukaryota</taxon>
        <taxon>Metazoa</taxon>
        <taxon>Spiralia</taxon>
        <taxon>Lophotrochozoa</taxon>
        <taxon>Mollusca</taxon>
        <taxon>Gastropoda</taxon>
        <taxon>Heterobranchia</taxon>
        <taxon>Euthyneura</taxon>
        <taxon>Panpulmonata</taxon>
        <taxon>Eupulmonata</taxon>
        <taxon>Stylommatophora</taxon>
        <taxon>Helicina</taxon>
        <taxon>Arionoidea</taxon>
        <taxon>Arionidae</taxon>
        <taxon>Arion</taxon>
    </lineage>
</organism>
<dbReference type="SUPFAM" id="SSF90229">
    <property type="entry name" value="CCCH zinc finger"/>
    <property type="match status" value="3"/>
</dbReference>
<feature type="domain" description="C3H1-type" evidence="12">
    <location>
        <begin position="1"/>
        <end position="28"/>
    </location>
</feature>
<dbReference type="PROSITE" id="PS50103">
    <property type="entry name" value="ZF_C3H1"/>
    <property type="match status" value="3"/>
</dbReference>
<dbReference type="SMART" id="SM00356">
    <property type="entry name" value="ZnF_C3H1"/>
    <property type="match status" value="3"/>
</dbReference>
<dbReference type="GO" id="GO:0031965">
    <property type="term" value="C:nuclear membrane"/>
    <property type="evidence" value="ECO:0007669"/>
    <property type="project" value="UniProtKB-SubCell"/>
</dbReference>
<keyword evidence="2 10" id="KW-0479">Metal-binding</keyword>
<comment type="subcellular location">
    <subcellularLocation>
        <location evidence="1">Nucleus membrane</location>
        <topology evidence="1">Peripheral membrane protein</topology>
        <orientation evidence="1">Cytoplasmic side</orientation>
    </subcellularLocation>
</comment>
<dbReference type="AlphaFoldDB" id="A0A0B7AGD6"/>
<feature type="domain" description="CHY-type" evidence="13">
    <location>
        <begin position="698"/>
        <end position="766"/>
    </location>
</feature>
<comment type="function">
    <text evidence="6">Required for the export of mRNAs containing poly(A) tails from the nucleus into the cytoplasm.</text>
</comment>
<feature type="zinc finger region" description="C3H1-type" evidence="10">
    <location>
        <begin position="1"/>
        <end position="28"/>
    </location>
</feature>
<dbReference type="PANTHER" id="PTHR46527">
    <property type="entry name" value="NUCLEOPORIN-LIKE PROTEIN 2"/>
    <property type="match status" value="1"/>
</dbReference>
<feature type="compositionally biased region" description="Basic and acidic residues" evidence="11">
    <location>
        <begin position="247"/>
        <end position="281"/>
    </location>
</feature>
<protein>
    <recommendedName>
        <fullName evidence="7">Nucleoporin NUP42</fullName>
    </recommendedName>
    <alternativeName>
        <fullName evidence="8">Nucleoporin-like protein 2</fullName>
    </alternativeName>
</protein>
<evidence type="ECO:0000256" key="11">
    <source>
        <dbReference type="SAM" id="MobiDB-lite"/>
    </source>
</evidence>
<evidence type="ECO:0000256" key="6">
    <source>
        <dbReference type="ARBA" id="ARBA00037262"/>
    </source>
</evidence>
<feature type="domain" description="C3H1-type" evidence="12">
    <location>
        <begin position="114"/>
        <end position="142"/>
    </location>
</feature>
<evidence type="ECO:0000313" key="14">
    <source>
        <dbReference type="EMBL" id="CEK79711.1"/>
    </source>
</evidence>
<feature type="region of interest" description="Disordered" evidence="11">
    <location>
        <begin position="170"/>
        <end position="189"/>
    </location>
</feature>
<sequence>MSVPVCRYYILNKKCNFGKHCRYLHSTSQGPPVLLDTKDENHEEHLEDSYYPASVTLDLQDTQKSLSNIQNEVLSEDPVDLLAQDFQNQDHTDTSHHDKHAVEIVNEKLSKPINKTKTICYFFKTYGNCRNGKECRFFHILSENEHSYKNIQSKKQHGQFSDIPPRFQKTEDQEEFHTSRKSVLHEDMRSRHAETHYYKQSSRGHMVNDSRGSSYTERRVCNYFIRGHCSKGDYCKFVHPSNCISEKKTTASKPSKPEYKNEKVEDGNPKAEGDDKPHGPNERACSANGNRPTNNSVSQPLIMKRMLTYSELENIDIKKVRDSELNVIKKRFPQDKINVLEDTDSNFSAIIVFSPTDPDWMFDIHEFQLEIIIPLDYPRKMMSVLLPLDQSLPETVRRYVEISIKEWLNSKTEQLAADGKVELVFRPFLLWLDRNIEDITMEALKQLKRDLLAKASGMEFISAEKLQAKFRTQSQLSADKEDKIHSDDGDAHQLDSCASEDSSDNSLDDFDDKHMAQTLSIDPEKKGTEIELRHLQLRENAAALMFERLKLVLQCGRCKNHSDLVLPPGKVMSVKCEKCSQSQFVHFRAALIHQFSSVVGYLDVDGCQAFDLIFQECRVAVTCMSCSKQTRINGLVSGHMVDAWCQACNARFKLATEAVKFVQLVPSSVDTSVNKIVEVASSKVKKPPKDAAIREGYPLPEFGTCKHFKHSYRWLRFPCCGKAYACDICHDKKEDHDMVYATRMICGHCCREQNFSVTKPCSSCGQHLTKIRTAHWEGGSGCRDKISMSKSDQQKFKNMNKTLSNHKKKLQNGAQKKVTKLRHT</sequence>
<evidence type="ECO:0000256" key="8">
    <source>
        <dbReference type="ARBA" id="ARBA00042384"/>
    </source>
</evidence>
<evidence type="ECO:0000259" key="12">
    <source>
        <dbReference type="PROSITE" id="PS50103"/>
    </source>
</evidence>
<dbReference type="Pfam" id="PF00642">
    <property type="entry name" value="zf-CCCH"/>
    <property type="match status" value="1"/>
</dbReference>
<accession>A0A0B7AGD6</accession>
<dbReference type="Pfam" id="PF05495">
    <property type="entry name" value="zf-CHY"/>
    <property type="match status" value="1"/>
</dbReference>
<dbReference type="InterPro" id="IPR000571">
    <property type="entry name" value="Znf_CCCH"/>
</dbReference>
<evidence type="ECO:0000256" key="4">
    <source>
        <dbReference type="ARBA" id="ARBA00022833"/>
    </source>
</evidence>
<reference evidence="15" key="1">
    <citation type="submission" date="2014-12" db="EMBL/GenBank/DDBJ databases">
        <title>Insight into the proteome of Arion vulgaris.</title>
        <authorList>
            <person name="Aradska J."/>
            <person name="Bulat T."/>
            <person name="Smidak R."/>
            <person name="Sarate P."/>
            <person name="Gangsoo J."/>
            <person name="Sialana F."/>
            <person name="Bilban M."/>
            <person name="Lubec G."/>
        </authorList>
    </citation>
    <scope>NUCLEOTIDE SEQUENCE</scope>
    <source>
        <tissue evidence="15">Skin</tissue>
    </source>
</reference>
<feature type="compositionally biased region" description="Basic and acidic residues" evidence="11">
    <location>
        <begin position="478"/>
        <end position="493"/>
    </location>
</feature>
<gene>
    <name evidence="15" type="primary">ORF116961</name>
    <name evidence="14" type="synonym">ORF116948</name>
</gene>
<dbReference type="EMBL" id="HACG01032847">
    <property type="protein sequence ID" value="CEK79712.1"/>
    <property type="molecule type" value="Transcribed_RNA"/>
</dbReference>
<feature type="domain" description="C3H1-type" evidence="12">
    <location>
        <begin position="215"/>
        <end position="242"/>
    </location>
</feature>
<dbReference type="PROSITE" id="PS51266">
    <property type="entry name" value="ZF_CHY"/>
    <property type="match status" value="1"/>
</dbReference>
<evidence type="ECO:0000256" key="7">
    <source>
        <dbReference type="ARBA" id="ARBA00039886"/>
    </source>
</evidence>
<feature type="zinc finger region" description="C3H1-type" evidence="10">
    <location>
        <begin position="114"/>
        <end position="142"/>
    </location>
</feature>
<dbReference type="PANTHER" id="PTHR46527:SF1">
    <property type="entry name" value="NUCLEOPORIN NUP42"/>
    <property type="match status" value="1"/>
</dbReference>
<name>A0A0B7AGD6_9EUPU</name>
<evidence type="ECO:0000256" key="1">
    <source>
        <dbReference type="ARBA" id="ARBA00004335"/>
    </source>
</evidence>
<dbReference type="SUPFAM" id="SSF161219">
    <property type="entry name" value="CHY zinc finger-like"/>
    <property type="match status" value="1"/>
</dbReference>
<dbReference type="InterPro" id="IPR051767">
    <property type="entry name" value="Nucleoporin_NUP42"/>
</dbReference>
<dbReference type="EMBL" id="HACG01032846">
    <property type="protein sequence ID" value="CEK79711.1"/>
    <property type="molecule type" value="Transcribed_RNA"/>
</dbReference>
<evidence type="ECO:0000256" key="9">
    <source>
        <dbReference type="PROSITE-ProRule" id="PRU00601"/>
    </source>
</evidence>
<dbReference type="InterPro" id="IPR036855">
    <property type="entry name" value="Znf_CCCH_sf"/>
</dbReference>
<proteinExistence type="predicted"/>
<keyword evidence="3 9" id="KW-0863">Zinc-finger</keyword>